<keyword evidence="2" id="KW-1185">Reference proteome</keyword>
<reference evidence="1 2" key="1">
    <citation type="submission" date="2021-03" db="EMBL/GenBank/DDBJ databases">
        <authorList>
            <person name="So Y."/>
        </authorList>
    </citation>
    <scope>NUCLEOTIDE SEQUENCE [LARGE SCALE GENOMIC DNA]</scope>
    <source>
        <strain evidence="1 2">PWR1</strain>
    </source>
</reference>
<evidence type="ECO:0000313" key="2">
    <source>
        <dbReference type="Proteomes" id="UP000680815"/>
    </source>
</evidence>
<protein>
    <submittedName>
        <fullName evidence="1">Uncharacterized protein</fullName>
    </submittedName>
</protein>
<accession>A0ABS4ANY6</accession>
<proteinExistence type="predicted"/>
<evidence type="ECO:0000313" key="1">
    <source>
        <dbReference type="EMBL" id="MBP0463089.1"/>
    </source>
</evidence>
<dbReference type="Proteomes" id="UP000680815">
    <property type="component" value="Unassembled WGS sequence"/>
</dbReference>
<dbReference type="EMBL" id="JAGIYZ010000002">
    <property type="protein sequence ID" value="MBP0463089.1"/>
    <property type="molecule type" value="Genomic_DNA"/>
</dbReference>
<dbReference type="RefSeq" id="WP_209350465.1">
    <property type="nucleotide sequence ID" value="NZ_JAGIYZ010000002.1"/>
</dbReference>
<name>A0ABS4ANY6_9PROT</name>
<comment type="caution">
    <text evidence="1">The sequence shown here is derived from an EMBL/GenBank/DDBJ whole genome shotgun (WGS) entry which is preliminary data.</text>
</comment>
<sequence>MSDGLGGFFVNLTRQRINDAIAKMDAIGVVHFAPVLRAIRDGQIVCVVIKRTAGEEAMSLRHIANHPLPALIIMADDDHASSGPARFPAARKALRYARAHMIHAAGGQPSDYALAIQAAMAQRSCCLVETDAAHLDEWARFAARAALPRRVPTLLVRPTDGVHPIIKGAVH</sequence>
<organism evidence="1 2">
    <name type="scientific">Roseomonas nitratireducens</name>
    <dbReference type="NCBI Taxonomy" id="2820810"/>
    <lineage>
        <taxon>Bacteria</taxon>
        <taxon>Pseudomonadati</taxon>
        <taxon>Pseudomonadota</taxon>
        <taxon>Alphaproteobacteria</taxon>
        <taxon>Acetobacterales</taxon>
        <taxon>Roseomonadaceae</taxon>
        <taxon>Roseomonas</taxon>
    </lineage>
</organism>
<gene>
    <name evidence="1" type="ORF">J5Y09_04130</name>
</gene>